<evidence type="ECO:0000313" key="2">
    <source>
        <dbReference type="Proteomes" id="UP000023582"/>
    </source>
</evidence>
<dbReference type="AlphaFoldDB" id="X5ENE2"/>
<dbReference type="PATRIC" id="fig|487.517.peg.150"/>
<gene>
    <name evidence="1" type="ORF">NMA510612_0142</name>
</gene>
<accession>X5ENE2</accession>
<dbReference type="Proteomes" id="UP000023582">
    <property type="component" value="Chromosome"/>
</dbReference>
<proteinExistence type="predicted"/>
<evidence type="ECO:0000313" key="1">
    <source>
        <dbReference type="EMBL" id="AHW74469.1"/>
    </source>
</evidence>
<organism evidence="1 2">
    <name type="scientific">Neisseria meningitidis</name>
    <dbReference type="NCBI Taxonomy" id="487"/>
    <lineage>
        <taxon>Bacteria</taxon>
        <taxon>Pseudomonadati</taxon>
        <taxon>Pseudomonadota</taxon>
        <taxon>Betaproteobacteria</taxon>
        <taxon>Neisseriales</taxon>
        <taxon>Neisseriaceae</taxon>
        <taxon>Neisseria</taxon>
    </lineage>
</organism>
<reference evidence="2" key="2">
    <citation type="submission" date="2014-02" db="EMBL/GenBank/DDBJ databases">
        <title>Complete Genome Sequence of Neisseria meningitides, serogroup A strain 510612.</title>
        <authorList>
            <person name="Zhang X."/>
            <person name="Zhang Y."/>
            <person name="Yang J."/>
            <person name="Zhu Y."/>
            <person name="Jin Q."/>
        </authorList>
    </citation>
    <scope>NUCLEOTIDE SEQUENCE</scope>
    <source>
        <strain evidence="2">NMA510612</strain>
    </source>
</reference>
<dbReference type="KEGG" id="nmx:NMA510612_0142"/>
<reference evidence="1 2" key="1">
    <citation type="journal article" date="2014" name="Genome Announc.">
        <title>Complete Genome Sequence of Neisseria meningitidis Serogroup A Strain NMA510612, Isolated from a Patient with Bacterial Meningitis in China.</title>
        <authorList>
            <person name="Zhang Y."/>
            <person name="Yang J."/>
            <person name="Xu L."/>
            <person name="Zhu Y."/>
            <person name="Liu B."/>
            <person name="Shao Z."/>
            <person name="Zhang X."/>
            <person name="Jin Q."/>
        </authorList>
    </citation>
    <scope>NUCLEOTIDE SEQUENCE [LARGE SCALE GENOMIC DNA]</scope>
    <source>
        <strain evidence="2">NMA510612</strain>
    </source>
</reference>
<protein>
    <submittedName>
        <fullName evidence="1">Uncharacterized protein</fullName>
    </submittedName>
</protein>
<dbReference type="EMBL" id="CP007524">
    <property type="protein sequence ID" value="AHW74469.1"/>
    <property type="molecule type" value="Genomic_DNA"/>
</dbReference>
<name>X5ENE2_NEIME</name>
<sequence>MDASAQTKPDSTFLRGGASLRKAMDKKYPVLFTKKCRLKILEAQNKPISPTALFFDFVVLP</sequence>